<feature type="domain" description="Methyltransferase type 11" evidence="2">
    <location>
        <begin position="10"/>
        <end position="97"/>
    </location>
</feature>
<dbReference type="GO" id="GO:0008757">
    <property type="term" value="F:S-adenosylmethionine-dependent methyltransferase activity"/>
    <property type="evidence" value="ECO:0007669"/>
    <property type="project" value="InterPro"/>
</dbReference>
<dbReference type="Pfam" id="PF08241">
    <property type="entry name" value="Methyltransf_11"/>
    <property type="match status" value="1"/>
</dbReference>
<dbReference type="Gene3D" id="3.40.50.150">
    <property type="entry name" value="Vaccinia Virus protein VP39"/>
    <property type="match status" value="1"/>
</dbReference>
<evidence type="ECO:0000313" key="3">
    <source>
        <dbReference type="EMBL" id="AYQ54708.1"/>
    </source>
</evidence>
<dbReference type="SUPFAM" id="SSF53335">
    <property type="entry name" value="S-adenosyl-L-methionine-dependent methyltransferases"/>
    <property type="match status" value="1"/>
</dbReference>
<dbReference type="Proteomes" id="UP000273278">
    <property type="component" value="Chromosome"/>
</dbReference>
<evidence type="ECO:0000313" key="4">
    <source>
        <dbReference type="Proteomes" id="UP000273278"/>
    </source>
</evidence>
<protein>
    <recommendedName>
        <fullName evidence="2">Methyltransferase type 11 domain-containing protein</fullName>
    </recommendedName>
</protein>
<dbReference type="InterPro" id="IPR050447">
    <property type="entry name" value="Erg6_SMT_methyltransf"/>
</dbReference>
<gene>
    <name evidence="3" type="ORF">BKD89_02660</name>
</gene>
<reference evidence="3 4" key="1">
    <citation type="submission" date="2016-10" db="EMBL/GenBank/DDBJ databases">
        <title>Complete genome of the TMA-utilizing, human hosted archaeon Methanomethylophilus alvus Gen. nov, sp. nov., strain Mx-05, derived from a pure culture.</title>
        <authorList>
            <person name="Brugere J.-F."/>
            <person name="Ben Hania W."/>
            <person name="Chaudhary P.P."/>
            <person name="Gaci N."/>
            <person name="Borrel G."/>
            <person name="Cao Van Tuat L."/>
            <person name="Fardeau M.-L."/>
            <person name="Harris H.M.B."/>
            <person name="O'Toole P.W."/>
            <person name="Ollivier B."/>
        </authorList>
    </citation>
    <scope>NUCLEOTIDE SEQUENCE [LARGE SCALE GENOMIC DNA]</scope>
    <source>
        <strain evidence="3 4">Mx-05</strain>
    </source>
</reference>
<dbReference type="InterPro" id="IPR013216">
    <property type="entry name" value="Methyltransf_11"/>
</dbReference>
<sequence>MTTMSASASLAHLRTMSALVTGLDRSAVSVTKSARYNTEAVDKGRCRVVWGDVSSMPFDRGSFDLVTAFETVYFWPDIVGSYREVLGSLREGGRFMICNETDGSGPHDDVWTRRISGMRIYSGERMESDLREAVFRSVNVYRKDGRRWICVIAHRRDRSETSGKM</sequence>
<proteinExistence type="predicted"/>
<organism evidence="3 4">
    <name type="scientific">Methanomethylophilus alvi</name>
    <dbReference type="NCBI Taxonomy" id="1291540"/>
    <lineage>
        <taxon>Archaea</taxon>
        <taxon>Methanobacteriati</taxon>
        <taxon>Thermoplasmatota</taxon>
        <taxon>Thermoplasmata</taxon>
        <taxon>Methanomassiliicoccales</taxon>
        <taxon>Methanomethylophilaceae</taxon>
        <taxon>Methanomethylophilus</taxon>
    </lineage>
</organism>
<dbReference type="EMBL" id="CP017686">
    <property type="protein sequence ID" value="AYQ54708.1"/>
    <property type="molecule type" value="Genomic_DNA"/>
</dbReference>
<accession>A0A3G3IGA6</accession>
<dbReference type="PANTHER" id="PTHR44068:SF11">
    <property type="entry name" value="GERANYL DIPHOSPHATE 2-C-METHYLTRANSFERASE"/>
    <property type="match status" value="1"/>
</dbReference>
<dbReference type="PANTHER" id="PTHR44068">
    <property type="entry name" value="ZGC:194242"/>
    <property type="match status" value="1"/>
</dbReference>
<evidence type="ECO:0000256" key="1">
    <source>
        <dbReference type="ARBA" id="ARBA00022679"/>
    </source>
</evidence>
<evidence type="ECO:0000259" key="2">
    <source>
        <dbReference type="Pfam" id="PF08241"/>
    </source>
</evidence>
<name>A0A3G3IGA6_9ARCH</name>
<dbReference type="InterPro" id="IPR029063">
    <property type="entry name" value="SAM-dependent_MTases_sf"/>
</dbReference>
<keyword evidence="1" id="KW-0808">Transferase</keyword>
<dbReference type="AlphaFoldDB" id="A0A3G3IGA6"/>